<dbReference type="Proteomes" id="UP000322315">
    <property type="component" value="Unassembled WGS sequence"/>
</dbReference>
<dbReference type="PROSITE" id="PS51384">
    <property type="entry name" value="FAD_FR"/>
    <property type="match status" value="1"/>
</dbReference>
<reference evidence="6 7" key="2">
    <citation type="submission" date="2019-07" db="EMBL/GenBank/DDBJ databases">
        <title>Algibacter marinivivus sp. nov., isolated from the surface of a marine red alga.</title>
        <authorList>
            <person name="Zhong X."/>
            <person name="Xu W."/>
            <person name="Zhang Y."/>
            <person name="Zhang Q."/>
            <person name="Du Z."/>
        </authorList>
    </citation>
    <scope>NUCLEOTIDE SEQUENCE [LARGE SCALE GENOMIC DNA]</scope>
    <source>
        <strain evidence="6 7">RU-4-M-4</strain>
    </source>
</reference>
<reference evidence="5" key="3">
    <citation type="submission" date="2019-09" db="EMBL/GenBank/DDBJ databases">
        <authorList>
            <person name="Zhang D.-C."/>
        </authorList>
    </citation>
    <scope>NUCLEOTIDE SEQUENCE</scope>
    <source>
        <strain evidence="5">RU-4-M-4</strain>
    </source>
</reference>
<sequence length="728" mass="82246">MTISIWRLSHLILAISSSLFIILAALTGTILAFEPISNQLKPYAVKDAQSLSISKTLESLKTEYDEVIYLDIDKNDFISASVVTKQGESETFYIDPFTAKKTGDIIEKAPIFSFATNLHRSLFLKSTGRAIVGIVSFLLFLMAVTGIILIIKRQGSIKAFFAKTIKEDFNQYYHVILGKYTLIPIIIITITGVFLSLERFSLLPETKHKHVKTKTTTSTPSKITDSNIFNSLTLGDIKRIEFPFSNDIEDYFILKLHDKEVYVNQYNGKIVSEKSDGFITLATSWSLFLHTGEGSIIWSFVLLLTSISILFFVFSGFSMTLNRKRNAVNIKNKFNKDAAEYIILVGSETGSTFGFAKLLLNALIAEGKSVYISELNQYTTYKKATHLVVLTSTYGEGDPPVNAKYFEKLVQTTPQQNNLKYAVVGFGSLAYKGFCKYAILVDSMLQQHQKYMPCMTLHKINNQSFTEFKNWIDSWGKTKNLTLNVNEPPTNHNKKKLSSFKVVKRTTINSDNSFLLELQPIKKRAFRSGDLLSIIPKENEVPRQYSIGKIGKNILLSIKKHEFGICSNYLNDLKLNDMLPAAIEQNKDFHFPKSAKEVIMISNGTGIAPFLGMISDDNLKHSKNYLFWGGRTNESYKMYSKHIDDAFYNKRLSGVYLSFSQGESQKKYVQNALMEKEELLSRVLKNKGTIMICGSVAMQNGVLKTLENISKNKLNAPLNMNLIKTDCY</sequence>
<feature type="transmembrane region" description="Helical" evidence="2">
    <location>
        <begin position="296"/>
        <end position="317"/>
    </location>
</feature>
<gene>
    <name evidence="5" type="ORF">F2B50_13310</name>
    <name evidence="6" type="ORF">FPF71_13310</name>
</gene>
<dbReference type="InterPro" id="IPR039261">
    <property type="entry name" value="FNR_nucleotide-bd"/>
</dbReference>
<dbReference type="SUPFAM" id="SSF52343">
    <property type="entry name" value="Ferredoxin reductase-like, C-terminal NADP-linked domain"/>
    <property type="match status" value="1"/>
</dbReference>
<dbReference type="OrthoDB" id="9789468at2"/>
<dbReference type="SUPFAM" id="SSF52218">
    <property type="entry name" value="Flavoproteins"/>
    <property type="match status" value="1"/>
</dbReference>
<name>A0A5M7B4H4_9FLAO</name>
<dbReference type="RefSeq" id="WP_144117152.1">
    <property type="nucleotide sequence ID" value="NZ_VMBF01000008.1"/>
</dbReference>
<dbReference type="AlphaFoldDB" id="A0A5M7B4H4"/>
<dbReference type="InterPro" id="IPR008254">
    <property type="entry name" value="Flavodoxin/NO_synth"/>
</dbReference>
<evidence type="ECO:0000259" key="4">
    <source>
        <dbReference type="PROSITE" id="PS51384"/>
    </source>
</evidence>
<protein>
    <submittedName>
        <fullName evidence="5">FAD-binding oxidoreductase</fullName>
    </submittedName>
</protein>
<dbReference type="Pfam" id="PF03929">
    <property type="entry name" value="PepSY_TM"/>
    <property type="match status" value="1"/>
</dbReference>
<keyword evidence="2" id="KW-0812">Transmembrane</keyword>
<dbReference type="Pfam" id="PF00175">
    <property type="entry name" value="NAD_binding_1"/>
    <property type="match status" value="1"/>
</dbReference>
<dbReference type="Pfam" id="PF00258">
    <property type="entry name" value="Flavodoxin_1"/>
    <property type="match status" value="1"/>
</dbReference>
<feature type="domain" description="FAD-binding FR-type" evidence="4">
    <location>
        <begin position="495"/>
        <end position="592"/>
    </location>
</feature>
<dbReference type="PRINTS" id="PR00369">
    <property type="entry name" value="FLAVODOXIN"/>
</dbReference>
<evidence type="ECO:0000256" key="1">
    <source>
        <dbReference type="ARBA" id="ARBA00022630"/>
    </source>
</evidence>
<feature type="transmembrane region" description="Helical" evidence="2">
    <location>
        <begin position="12"/>
        <end position="33"/>
    </location>
</feature>
<dbReference type="Gene3D" id="2.40.30.10">
    <property type="entry name" value="Translation factors"/>
    <property type="match status" value="1"/>
</dbReference>
<organism evidence="5 8">
    <name type="scientific">Algibacter amylolyticus</name>
    <dbReference type="NCBI Taxonomy" id="1608400"/>
    <lineage>
        <taxon>Bacteria</taxon>
        <taxon>Pseudomonadati</taxon>
        <taxon>Bacteroidota</taxon>
        <taxon>Flavobacteriia</taxon>
        <taxon>Flavobacteriales</taxon>
        <taxon>Flavobacteriaceae</taxon>
        <taxon>Algibacter</taxon>
    </lineage>
</organism>
<evidence type="ECO:0000313" key="7">
    <source>
        <dbReference type="Proteomes" id="UP000315145"/>
    </source>
</evidence>
<dbReference type="InterPro" id="IPR017927">
    <property type="entry name" value="FAD-bd_FR_type"/>
</dbReference>
<dbReference type="GO" id="GO:0005829">
    <property type="term" value="C:cytosol"/>
    <property type="evidence" value="ECO:0007669"/>
    <property type="project" value="TreeGrafter"/>
</dbReference>
<evidence type="ECO:0000256" key="2">
    <source>
        <dbReference type="SAM" id="Phobius"/>
    </source>
</evidence>
<evidence type="ECO:0000313" key="6">
    <source>
        <dbReference type="EMBL" id="TSJ74158.1"/>
    </source>
</evidence>
<dbReference type="Proteomes" id="UP000315145">
    <property type="component" value="Unassembled WGS sequence"/>
</dbReference>
<dbReference type="InterPro" id="IPR029039">
    <property type="entry name" value="Flavoprotein-like_sf"/>
</dbReference>
<accession>A0A5M7B4H4</accession>
<keyword evidence="7" id="KW-1185">Reference proteome</keyword>
<dbReference type="PANTHER" id="PTHR19384">
    <property type="entry name" value="NITRIC OXIDE SYNTHASE-RELATED"/>
    <property type="match status" value="1"/>
</dbReference>
<keyword evidence="2" id="KW-1133">Transmembrane helix</keyword>
<dbReference type="GO" id="GO:0010181">
    <property type="term" value="F:FMN binding"/>
    <property type="evidence" value="ECO:0007669"/>
    <property type="project" value="InterPro"/>
</dbReference>
<dbReference type="InterPro" id="IPR017938">
    <property type="entry name" value="Riboflavin_synthase-like_b-brl"/>
</dbReference>
<keyword evidence="2" id="KW-0472">Membrane</keyword>
<dbReference type="GO" id="GO:0050660">
    <property type="term" value="F:flavin adenine dinucleotide binding"/>
    <property type="evidence" value="ECO:0007669"/>
    <property type="project" value="TreeGrafter"/>
</dbReference>
<evidence type="ECO:0000313" key="5">
    <source>
        <dbReference type="EMBL" id="KAA5823670.1"/>
    </source>
</evidence>
<dbReference type="Gene3D" id="3.40.50.80">
    <property type="entry name" value="Nucleotide-binding domain of ferredoxin-NADP reductase (FNR) module"/>
    <property type="match status" value="1"/>
</dbReference>
<dbReference type="InterPro" id="IPR005625">
    <property type="entry name" value="PepSY-ass_TM"/>
</dbReference>
<dbReference type="InterPro" id="IPR001433">
    <property type="entry name" value="OxRdtase_FAD/NAD-bd"/>
</dbReference>
<keyword evidence="1" id="KW-0285">Flavoprotein</keyword>
<dbReference type="InterPro" id="IPR001709">
    <property type="entry name" value="Flavoprot_Pyr_Nucl_cyt_Rdtase"/>
</dbReference>
<feature type="domain" description="Flavodoxin-like" evidence="3">
    <location>
        <begin position="341"/>
        <end position="476"/>
    </location>
</feature>
<evidence type="ECO:0000259" key="3">
    <source>
        <dbReference type="PROSITE" id="PS50902"/>
    </source>
</evidence>
<dbReference type="PRINTS" id="PR00371">
    <property type="entry name" value="FPNCR"/>
</dbReference>
<dbReference type="SUPFAM" id="SSF63380">
    <property type="entry name" value="Riboflavin synthase domain-like"/>
    <property type="match status" value="1"/>
</dbReference>
<comment type="caution">
    <text evidence="5">The sequence shown here is derived from an EMBL/GenBank/DDBJ whole genome shotgun (WGS) entry which is preliminary data.</text>
</comment>
<dbReference type="EMBL" id="VWRS01000008">
    <property type="protein sequence ID" value="KAA5823670.1"/>
    <property type="molecule type" value="Genomic_DNA"/>
</dbReference>
<dbReference type="PROSITE" id="PS50902">
    <property type="entry name" value="FLAVODOXIN_LIKE"/>
    <property type="match status" value="1"/>
</dbReference>
<dbReference type="InterPro" id="IPR001094">
    <property type="entry name" value="Flavdoxin-like"/>
</dbReference>
<dbReference type="Gene3D" id="3.40.50.360">
    <property type="match status" value="1"/>
</dbReference>
<feature type="transmembrane region" description="Helical" evidence="2">
    <location>
        <begin position="172"/>
        <end position="197"/>
    </location>
</feature>
<evidence type="ECO:0000313" key="8">
    <source>
        <dbReference type="Proteomes" id="UP000322315"/>
    </source>
</evidence>
<dbReference type="EMBL" id="VMBF01000008">
    <property type="protein sequence ID" value="TSJ74158.1"/>
    <property type="molecule type" value="Genomic_DNA"/>
</dbReference>
<proteinExistence type="predicted"/>
<dbReference type="GO" id="GO:0004783">
    <property type="term" value="F:sulfite reductase (NADPH) activity"/>
    <property type="evidence" value="ECO:0007669"/>
    <property type="project" value="TreeGrafter"/>
</dbReference>
<feature type="transmembrane region" description="Helical" evidence="2">
    <location>
        <begin position="130"/>
        <end position="151"/>
    </location>
</feature>
<reference evidence="5 8" key="1">
    <citation type="journal article" date="2015" name="Int. J. Syst. Evol. Microbiol.">
        <title>Algibacter amylolyticus sp. nov., isolated from intertidal sediment.</title>
        <authorList>
            <person name="Zhang D.C."/>
            <person name="Wu J."/>
            <person name="Neuner K."/>
            <person name="Yao J."/>
            <person name="Margesin R."/>
        </authorList>
    </citation>
    <scope>NUCLEOTIDE SEQUENCE [LARGE SCALE GENOMIC DNA]</scope>
    <source>
        <strain evidence="5 8">RU-4-M-4</strain>
    </source>
</reference>